<evidence type="ECO:0000313" key="9">
    <source>
        <dbReference type="Proteomes" id="UP001313282"/>
    </source>
</evidence>
<name>A0AAN8MZM7_9PEZI</name>
<comment type="similarity">
    <text evidence="1">Belongs to the CCM1 family.</text>
</comment>
<feature type="domain" description="Tetratricopeptide repeat" evidence="7">
    <location>
        <begin position="507"/>
        <end position="596"/>
    </location>
</feature>
<sequence length="1289" mass="142597">MVFKPFTIAAARQSFARNFVNGYAQSAVAAAQSSYATTTSFPLSRLGQNTPSKIQAVFNGPNSGNRSKFARGGDNLGGHHHSIFNKDGDRSLKYPERLQPTHASISLQLQQELEKKDVGPPSPELKPRASSMSTVRDYPTLEEPDKLSLDSLEVAIEEEEFGIVSTTPAKAVVVENNLEKVPKATEVKAEAATAATTTATSETAPKPATKDVRPTAAAAPGEVAETASETSDLTVVNSSSTTSTYVVKDYIQLFDNMKLAEQYDQIPLAFREMVDNGVVPTTDAYNYLLHAFTQIPLMGHERISRVMNIYAEMLERKMIPSHYTYSIVIGTLADQATRVQDQAKEAGAKLKRFNFSLSSPAQAYSNMSEKHFELATDIYGAALTLKHRLTPESLNMLLQASAQKDRSDMFAPILAKMEELSLQPTIPSYREMIRSFGRAKDLYSAIDTYNVATDAKSSFGGLTNASKQKMVDSLVYAYFSSGEVSEGLVYVQRLLEHGTETTALCISVVKSYLSIRNYDAAVEWTTGLNASEPKEAAVLNQVCAEAADAGNAEAAKAIYEKLSKSQNSLTTATYSSLVAMCLRNKDLDAAEKLFREAESLPNFLVSEAGLHLATMFAIVGAEVNKLDYGMDVYRRIVEKFHSAGQPLKAQAMASIHVIFDSLNALDLLTQRQSLNILHLINHLGMPIPDVVIARRLLKSFEGVPMDSLSPADFHLLVIPQAVVSLHPEASKKDAQKIYSMAQLAHQFQLPLWNFPAHVVESVQEYAMPPAAPQEMPYPTPVSAGAEHAAFPWSAQSNEHAPSPVAQHDPLDEIDPHQATLDLEGSNAFMARLEGRTSPPLRATEIVNRFNLLKGHRHYQPQVIARAIGSIARQEGYGEKRLGACINIFNQALKDMPLLKEYRKARYGWYLMYDAMIAACLHLERLDLARKYHQEMLEFGASPSANTYGLYIVQLKGSHGNFDEASEAIKIFEQAKAEGIAPTSFLYNALIGKLSKARRIDDCLSYFSEMRANNIKPTSVTYGTIVNALCRVSDERFAEELFAEMEAMPNYKPRPAPYNSMIQFFVHTKHNRTKALYYYERMRSLNIAPTSFTYKLLIEAHVTCDPPDLKSGEDIIRQMRAERVSVEAQHHAAIIHAKGCVLGDVAGARESFDKALRDPSVKADTTIFQAFIESLVANHRVRETPEIVALMQAKHIQMTPYIANPLIHGWALEGEIEKSRMLYDSLYPDPSRGHSANKREPSTYEAMTRAFLAVNDHDSAMGVVNEMASRSYPPPVMTRVLDLIRGGHEA</sequence>
<feature type="region of interest" description="Disordered" evidence="6">
    <location>
        <begin position="112"/>
        <end position="136"/>
    </location>
</feature>
<feature type="repeat" description="PPR" evidence="5">
    <location>
        <begin position="1239"/>
        <end position="1273"/>
    </location>
</feature>
<dbReference type="PANTHER" id="PTHR47447:SF17">
    <property type="entry name" value="OS12G0638900 PROTEIN"/>
    <property type="match status" value="1"/>
</dbReference>
<dbReference type="FunFam" id="1.25.40.10:FF:000217">
    <property type="entry name" value="Pentatricopeptide repeat domain-containing protein"/>
    <property type="match status" value="1"/>
</dbReference>
<comment type="function">
    <text evidence="3">Regulates mitochondrial small subunit maturation by controlling 15S rRNA 5'-end processing. Localizes to the 5' precursor of the 15S rRNA in a position that is subsequently occupied by mS47 in the mature yeast mtSSU. Uses structure and sequence-specific RNA recognition, binding to a single-stranded region of the precursor and specifically recognizing bases -6 to -1. The exchange of Ccm1 for mS47 is coupled to the irreversible removal of precursor rRNA that is accompanied by conformational changes of the mitoribosomal proteins uS5m and mS26. These conformational changes signal completion of 5'-end rRNA processing through protection of the mature 5'-end of the 15S rRNA and stabilization of mS47. The removal of the 5' precursor together with the dissociation of Ccm1 may be catalyzed by the 5'-3' exoribonuclease Pet127. Involved in the specific removal of group I introns in mitochondrial encoded transcripts.</text>
</comment>
<organism evidence="8 9">
    <name type="scientific">Orbilia javanica</name>
    <dbReference type="NCBI Taxonomy" id="47235"/>
    <lineage>
        <taxon>Eukaryota</taxon>
        <taxon>Fungi</taxon>
        <taxon>Dikarya</taxon>
        <taxon>Ascomycota</taxon>
        <taxon>Pezizomycotina</taxon>
        <taxon>Orbiliomycetes</taxon>
        <taxon>Orbiliales</taxon>
        <taxon>Orbiliaceae</taxon>
        <taxon>Orbilia</taxon>
    </lineage>
</organism>
<accession>A0AAN8MZM7</accession>
<dbReference type="InterPro" id="IPR057585">
    <property type="entry name" value="TPR_dom_fungi"/>
</dbReference>
<dbReference type="Gene3D" id="1.25.40.10">
    <property type="entry name" value="Tetratricopeptide repeat domain"/>
    <property type="match status" value="5"/>
</dbReference>
<dbReference type="InterPro" id="IPR011990">
    <property type="entry name" value="TPR-like_helical_dom_sf"/>
</dbReference>
<feature type="repeat" description="PPR" evidence="5">
    <location>
        <begin position="982"/>
        <end position="1016"/>
    </location>
</feature>
<dbReference type="Pfam" id="PF13041">
    <property type="entry name" value="PPR_2"/>
    <property type="match status" value="1"/>
</dbReference>
<dbReference type="PROSITE" id="PS51375">
    <property type="entry name" value="PPR"/>
    <property type="match status" value="3"/>
</dbReference>
<evidence type="ECO:0000256" key="5">
    <source>
        <dbReference type="PROSITE-ProRule" id="PRU00708"/>
    </source>
</evidence>
<evidence type="ECO:0000256" key="3">
    <source>
        <dbReference type="ARBA" id="ARBA00044493"/>
    </source>
</evidence>
<reference evidence="8 9" key="1">
    <citation type="submission" date="2019-10" db="EMBL/GenBank/DDBJ databases">
        <authorList>
            <person name="Palmer J.M."/>
        </authorList>
    </citation>
    <scope>NUCLEOTIDE SEQUENCE [LARGE SCALE GENOMIC DNA]</scope>
    <source>
        <strain evidence="8 9">TWF718</strain>
    </source>
</reference>
<keyword evidence="9" id="KW-1185">Reference proteome</keyword>
<dbReference type="SUPFAM" id="SSF48452">
    <property type="entry name" value="TPR-like"/>
    <property type="match status" value="1"/>
</dbReference>
<evidence type="ECO:0000313" key="8">
    <source>
        <dbReference type="EMBL" id="KAK6356271.1"/>
    </source>
</evidence>
<evidence type="ECO:0000256" key="4">
    <source>
        <dbReference type="ARBA" id="ARBA00044511"/>
    </source>
</evidence>
<evidence type="ECO:0000256" key="2">
    <source>
        <dbReference type="ARBA" id="ARBA00022737"/>
    </source>
</evidence>
<evidence type="ECO:0000256" key="1">
    <source>
        <dbReference type="ARBA" id="ARBA00006192"/>
    </source>
</evidence>
<dbReference type="Pfam" id="PF01535">
    <property type="entry name" value="PPR"/>
    <property type="match status" value="1"/>
</dbReference>
<dbReference type="EMBL" id="JAVHNR010000001">
    <property type="protein sequence ID" value="KAK6356271.1"/>
    <property type="molecule type" value="Genomic_DNA"/>
</dbReference>
<proteinExistence type="inferred from homology"/>
<feature type="region of interest" description="Disordered" evidence="6">
    <location>
        <begin position="58"/>
        <end position="92"/>
    </location>
</feature>
<protein>
    <recommendedName>
        <fullName evidence="7">Tetratricopeptide repeat domain-containing protein</fullName>
    </recommendedName>
</protein>
<dbReference type="Pfam" id="PF13812">
    <property type="entry name" value="PPR_3"/>
    <property type="match status" value="1"/>
</dbReference>
<evidence type="ECO:0000259" key="7">
    <source>
        <dbReference type="Pfam" id="PF24603"/>
    </source>
</evidence>
<dbReference type="NCBIfam" id="TIGR00756">
    <property type="entry name" value="PPR"/>
    <property type="match status" value="3"/>
</dbReference>
<feature type="region of interest" description="Disordered" evidence="6">
    <location>
        <begin position="192"/>
        <end position="225"/>
    </location>
</feature>
<dbReference type="Pfam" id="PF24603">
    <property type="entry name" value="TPR_30"/>
    <property type="match status" value="1"/>
</dbReference>
<feature type="repeat" description="PPR" evidence="5">
    <location>
        <begin position="1017"/>
        <end position="1047"/>
    </location>
</feature>
<dbReference type="Proteomes" id="UP001313282">
    <property type="component" value="Unassembled WGS sequence"/>
</dbReference>
<gene>
    <name evidence="8" type="ORF">TWF718_000640</name>
</gene>
<dbReference type="PANTHER" id="PTHR47447">
    <property type="entry name" value="OS03G0856100 PROTEIN"/>
    <property type="match status" value="1"/>
</dbReference>
<keyword evidence="2" id="KW-0677">Repeat</keyword>
<comment type="subunit">
    <text evidence="4">Binds to mitochondrial small subunit 15S rRNA.</text>
</comment>
<feature type="compositionally biased region" description="Low complexity" evidence="6">
    <location>
        <begin position="192"/>
        <end position="207"/>
    </location>
</feature>
<feature type="compositionally biased region" description="Low complexity" evidence="6">
    <location>
        <begin position="214"/>
        <end position="225"/>
    </location>
</feature>
<evidence type="ECO:0000256" key="6">
    <source>
        <dbReference type="SAM" id="MobiDB-lite"/>
    </source>
</evidence>
<comment type="caution">
    <text evidence="8">The sequence shown here is derived from an EMBL/GenBank/DDBJ whole genome shotgun (WGS) entry which is preliminary data.</text>
</comment>
<dbReference type="InterPro" id="IPR002885">
    <property type="entry name" value="PPR_rpt"/>
</dbReference>